<dbReference type="InterPro" id="IPR000873">
    <property type="entry name" value="AMP-dep_synth/lig_dom"/>
</dbReference>
<dbReference type="Proteomes" id="UP000051442">
    <property type="component" value="Unassembled WGS sequence"/>
</dbReference>
<dbReference type="Pfam" id="PF00501">
    <property type="entry name" value="AMP-binding"/>
    <property type="match status" value="1"/>
</dbReference>
<keyword evidence="4 7" id="KW-0067">ATP-binding</keyword>
<dbReference type="PANTHER" id="PTHR45398:SF1">
    <property type="entry name" value="ENZYME, PUTATIVE (JCVI)-RELATED"/>
    <property type="match status" value="1"/>
</dbReference>
<keyword evidence="2 7" id="KW-0436">Ligase</keyword>
<evidence type="ECO:0000313" key="11">
    <source>
        <dbReference type="Proteomes" id="UP000051442"/>
    </source>
</evidence>
<proteinExistence type="inferred from homology"/>
<dbReference type="CDD" id="cd05945">
    <property type="entry name" value="DltA"/>
    <property type="match status" value="1"/>
</dbReference>
<evidence type="ECO:0000256" key="4">
    <source>
        <dbReference type="ARBA" id="ARBA00022840"/>
    </source>
</evidence>
<dbReference type="InterPro" id="IPR020845">
    <property type="entry name" value="AMP-binding_CS"/>
</dbReference>
<evidence type="ECO:0000259" key="9">
    <source>
        <dbReference type="Pfam" id="PF13193"/>
    </source>
</evidence>
<comment type="similarity">
    <text evidence="6 7">Belongs to the ATP-dependent AMP-binding enzyme family. DltA subfamily.</text>
</comment>
<dbReference type="PROSITE" id="PS00455">
    <property type="entry name" value="AMP_BINDING"/>
    <property type="match status" value="1"/>
</dbReference>
<dbReference type="GO" id="GO:0070395">
    <property type="term" value="P:lipoteichoic acid biosynthetic process"/>
    <property type="evidence" value="ECO:0007669"/>
    <property type="project" value="UniProtKB-UniRule"/>
</dbReference>
<dbReference type="InterPro" id="IPR010072">
    <property type="entry name" value="DltA"/>
</dbReference>
<feature type="binding site" evidence="7">
    <location>
        <position position="375"/>
    </location>
    <ligand>
        <name>ATP</name>
        <dbReference type="ChEBI" id="CHEBI:30616"/>
    </ligand>
</feature>
<dbReference type="NCBIfam" id="TIGR01733">
    <property type="entry name" value="AA-adenyl-dom"/>
    <property type="match status" value="1"/>
</dbReference>
<comment type="function">
    <text evidence="5 7">Catalyzes the first step in the D-alanylation of lipoteichoic acid (LTA), the activation of D-alanine and its transfer onto the D-alanyl carrier protein (Dcp) DltC. In an ATP-dependent two-step reaction, forms a high energy D-alanyl-AMP intermediate, followed by transfer of the D-alanyl residue as a thiol ester to the phosphopantheinyl prosthetic group of the Dcp. D-alanylation of LTA plays an important role in modulating the properties of the cell wall in Gram-positive bacteria, influencing the net charge of the cell wall.</text>
</comment>
<name>A0A0R2EHT2_9LACO</name>
<organism evidence="10 11">
    <name type="scientific">Secundilactobacillus similis DSM 23365 = JCM 2765</name>
    <dbReference type="NCBI Taxonomy" id="1423804"/>
    <lineage>
        <taxon>Bacteria</taxon>
        <taxon>Bacillati</taxon>
        <taxon>Bacillota</taxon>
        <taxon>Bacilli</taxon>
        <taxon>Lactobacillales</taxon>
        <taxon>Lactobacillaceae</taxon>
        <taxon>Secundilactobacillus</taxon>
    </lineage>
</organism>
<feature type="binding site" evidence="7">
    <location>
        <position position="195"/>
    </location>
    <ligand>
        <name>D-alanine</name>
        <dbReference type="ChEBI" id="CHEBI:57416"/>
    </ligand>
</feature>
<evidence type="ECO:0000256" key="6">
    <source>
        <dbReference type="ARBA" id="ARBA00061336"/>
    </source>
</evidence>
<comment type="catalytic activity">
    <reaction evidence="7">
        <text>holo-[D-alanyl-carrier protein] + D-alanine + ATP = D-alanyl-[D-alanyl-carrier protein] + AMP + diphosphate</text>
        <dbReference type="Rhea" id="RHEA:55132"/>
        <dbReference type="Rhea" id="RHEA-COMP:14102"/>
        <dbReference type="Rhea" id="RHEA-COMP:14103"/>
        <dbReference type="ChEBI" id="CHEBI:30616"/>
        <dbReference type="ChEBI" id="CHEBI:33019"/>
        <dbReference type="ChEBI" id="CHEBI:57416"/>
        <dbReference type="ChEBI" id="CHEBI:64479"/>
        <dbReference type="ChEBI" id="CHEBI:138620"/>
        <dbReference type="ChEBI" id="CHEBI:456215"/>
        <dbReference type="EC" id="6.2.1.54"/>
    </reaction>
</comment>
<accession>A0A0R2EHT2</accession>
<dbReference type="GO" id="GO:0005737">
    <property type="term" value="C:cytoplasm"/>
    <property type="evidence" value="ECO:0007669"/>
    <property type="project" value="UniProtKB-SubCell"/>
</dbReference>
<keyword evidence="3 7" id="KW-0547">Nucleotide-binding</keyword>
<feature type="domain" description="AMP-binding enzyme C-terminal" evidence="9">
    <location>
        <begin position="406"/>
        <end position="484"/>
    </location>
</feature>
<dbReference type="AlphaFoldDB" id="A0A0R2EHT2"/>
<feature type="binding site" evidence="7">
    <location>
        <position position="484"/>
    </location>
    <ligand>
        <name>D-alanine</name>
        <dbReference type="ChEBI" id="CHEBI:57416"/>
    </ligand>
</feature>
<dbReference type="InterPro" id="IPR044507">
    <property type="entry name" value="DltA-like"/>
</dbReference>
<protein>
    <recommendedName>
        <fullName evidence="7">D-alanine--D-alanyl carrier protein ligase</fullName>
        <shortName evidence="7">DCL</shortName>
        <ecNumber evidence="7">6.2.1.54</ecNumber>
    </recommendedName>
    <alternativeName>
        <fullName evidence="7">D-alanine--poly(phosphoribitol) ligase subunit 1</fullName>
    </alternativeName>
    <alternativeName>
        <fullName evidence="7">D-alanine-activating enzyme</fullName>
        <shortName evidence="7">DAE</shortName>
    </alternativeName>
</protein>
<comment type="caution">
    <text evidence="10">The sequence shown here is derived from an EMBL/GenBank/DDBJ whole genome shotgun (WGS) entry which is preliminary data.</text>
</comment>
<dbReference type="OrthoDB" id="9765680at2"/>
<feature type="binding site" evidence="7">
    <location>
        <position position="299"/>
    </location>
    <ligand>
        <name>D-alanine</name>
        <dbReference type="ChEBI" id="CHEBI:57416"/>
    </ligand>
</feature>
<dbReference type="InterPro" id="IPR025110">
    <property type="entry name" value="AMP-bd_C"/>
</dbReference>
<dbReference type="STRING" id="1423804.FD14_GL002758"/>
<keyword evidence="1 7" id="KW-0963">Cytoplasm</keyword>
<dbReference type="InterPro" id="IPR042099">
    <property type="entry name" value="ANL_N_sf"/>
</dbReference>
<evidence type="ECO:0000256" key="3">
    <source>
        <dbReference type="ARBA" id="ARBA00022741"/>
    </source>
</evidence>
<evidence type="ECO:0000256" key="7">
    <source>
        <dbReference type="HAMAP-Rule" id="MF_00593"/>
    </source>
</evidence>
<dbReference type="NCBIfam" id="TIGR01734">
    <property type="entry name" value="D-ala-DACP-lig"/>
    <property type="match status" value="1"/>
</dbReference>
<evidence type="ECO:0000256" key="2">
    <source>
        <dbReference type="ARBA" id="ARBA00022598"/>
    </source>
</evidence>
<feature type="binding site" evidence="7">
    <location>
        <position position="484"/>
    </location>
    <ligand>
        <name>ATP</name>
        <dbReference type="ChEBI" id="CHEBI:30616"/>
    </ligand>
</feature>
<evidence type="ECO:0000259" key="8">
    <source>
        <dbReference type="Pfam" id="PF00501"/>
    </source>
</evidence>
<dbReference type="Gene3D" id="3.30.300.30">
    <property type="match status" value="1"/>
</dbReference>
<evidence type="ECO:0000313" key="10">
    <source>
        <dbReference type="EMBL" id="KRN15952.1"/>
    </source>
</evidence>
<dbReference type="InterPro" id="IPR045851">
    <property type="entry name" value="AMP-bd_C_sf"/>
</dbReference>
<dbReference type="InterPro" id="IPR010071">
    <property type="entry name" value="AA_adenyl_dom"/>
</dbReference>
<dbReference type="SUPFAM" id="SSF56801">
    <property type="entry name" value="Acetyl-CoA synthetase-like"/>
    <property type="match status" value="1"/>
</dbReference>
<dbReference type="UniPathway" id="UPA00556"/>
<dbReference type="GO" id="GO:0047473">
    <property type="term" value="F:D-alanine [D-alanyl carrier protein] ligase activity"/>
    <property type="evidence" value="ECO:0007669"/>
    <property type="project" value="UniProtKB-UniRule"/>
</dbReference>
<feature type="domain" description="AMP-dependent synthetase/ligase" evidence="8">
    <location>
        <begin position="10"/>
        <end position="352"/>
    </location>
</feature>
<feature type="binding site" evidence="7">
    <location>
        <begin position="290"/>
        <end position="295"/>
    </location>
    <ligand>
        <name>ATP</name>
        <dbReference type="ChEBI" id="CHEBI:30616"/>
    </ligand>
</feature>
<dbReference type="PANTHER" id="PTHR45398">
    <property type="match status" value="1"/>
</dbReference>
<dbReference type="Gene3D" id="3.40.50.12780">
    <property type="entry name" value="N-terminal domain of ligase-like"/>
    <property type="match status" value="1"/>
</dbReference>
<dbReference type="EMBL" id="AYZM01000177">
    <property type="protein sequence ID" value="KRN15952.1"/>
    <property type="molecule type" value="Genomic_DNA"/>
</dbReference>
<dbReference type="PATRIC" id="fig|1423804.4.peg.2973"/>
<comment type="pathway">
    <text evidence="7">Cell wall biogenesis; lipoteichoic acid biosynthesis.</text>
</comment>
<dbReference type="HAMAP" id="MF_00593">
    <property type="entry name" value="DltA"/>
    <property type="match status" value="1"/>
</dbReference>
<dbReference type="Pfam" id="PF13193">
    <property type="entry name" value="AMP-binding_C"/>
    <property type="match status" value="1"/>
</dbReference>
<dbReference type="RefSeq" id="WP_057152417.1">
    <property type="nucleotide sequence ID" value="NZ_AYZM01000177.1"/>
</dbReference>
<reference evidence="10 11" key="1">
    <citation type="journal article" date="2015" name="Genome Announc.">
        <title>Expanding the biotechnology potential of lactobacilli through comparative genomics of 213 strains and associated genera.</title>
        <authorList>
            <person name="Sun Z."/>
            <person name="Harris H.M."/>
            <person name="McCann A."/>
            <person name="Guo C."/>
            <person name="Argimon S."/>
            <person name="Zhang W."/>
            <person name="Yang X."/>
            <person name="Jeffery I.B."/>
            <person name="Cooney J.C."/>
            <person name="Kagawa T.F."/>
            <person name="Liu W."/>
            <person name="Song Y."/>
            <person name="Salvetti E."/>
            <person name="Wrobel A."/>
            <person name="Rasinkangas P."/>
            <person name="Parkhill J."/>
            <person name="Rea M.C."/>
            <person name="O'Sullivan O."/>
            <person name="Ritari J."/>
            <person name="Douillard F.P."/>
            <person name="Paul Ross R."/>
            <person name="Yang R."/>
            <person name="Briner A.E."/>
            <person name="Felis G.E."/>
            <person name="de Vos W.M."/>
            <person name="Barrangou R."/>
            <person name="Klaenhammer T.R."/>
            <person name="Caufield P.W."/>
            <person name="Cui Y."/>
            <person name="Zhang H."/>
            <person name="O'Toole P.W."/>
        </authorList>
    </citation>
    <scope>NUCLEOTIDE SEQUENCE [LARGE SCALE GENOMIC DNA]</scope>
    <source>
        <strain evidence="10 11">DSM 23365</strain>
    </source>
</reference>
<evidence type="ECO:0000256" key="5">
    <source>
        <dbReference type="ARBA" id="ARBA00054605"/>
    </source>
</evidence>
<feature type="binding site" evidence="7">
    <location>
        <begin position="386"/>
        <end position="389"/>
    </location>
    <ligand>
        <name>ATP</name>
        <dbReference type="ChEBI" id="CHEBI:30616"/>
    </ligand>
</feature>
<comment type="subcellular location">
    <subcellularLocation>
        <location evidence="7">Cytoplasm</location>
    </subcellularLocation>
</comment>
<keyword evidence="11" id="KW-1185">Reference proteome</keyword>
<sequence>MIENILTKIDQEAQAHPDRVAFDYLGETNTYGELAAWSSRVATAISRLNLAASSPIVVYGGQTFDMLVAFLGVTKAGHAYIPVDVNSSDERLRSIIETAQPGCVISVEPLPIESTVPVLALSQLRDSYHELPAYQPTNTPLMADNFYIIFTSGTTGKPKGVQISHSNLLSFVNWMKYSFNFENKRVLLQPSFSFDLSVMAIYPTLVSGGTLVVLPKKATANFMVMFKVLPKMGLNTWISTPSLMDICLMDPQFKPAIYSQLERFLFCGEELTHDTAQRLKQRFPNAQIFNTYGPTEATVAVTSVEITQSVLDHYSRLPIGYVKPGSRIMVKSNHARQGELIISGANVSKGYLNNPDKTAAAFFRQHETQAYRSGDLGYFDHDLLFYSGRTDFQIKLNGYRIELEEINHYLNQLSFVTQGVAVPKYDQQGKVQQLIGAVVLKQPTDDQLADSGKLKQALEKLIMPYMVPQRFKFYQRLPLSANGKVDVKALITEVNQHD</sequence>
<dbReference type="EC" id="6.2.1.54" evidence="7"/>
<feature type="binding site" evidence="7">
    <location>
        <begin position="151"/>
        <end position="152"/>
    </location>
    <ligand>
        <name>ATP</name>
        <dbReference type="ChEBI" id="CHEBI:30616"/>
    </ligand>
</feature>
<evidence type="ECO:0000256" key="1">
    <source>
        <dbReference type="ARBA" id="ARBA00022490"/>
    </source>
</evidence>
<dbReference type="NCBIfam" id="NF003417">
    <property type="entry name" value="PRK04813.1"/>
    <property type="match status" value="1"/>
</dbReference>
<dbReference type="FunFam" id="3.30.300.30:FF:000012">
    <property type="entry name" value="D-alanine--D-alanyl carrier protein ligase"/>
    <property type="match status" value="1"/>
</dbReference>
<dbReference type="GO" id="GO:0005524">
    <property type="term" value="F:ATP binding"/>
    <property type="evidence" value="ECO:0007669"/>
    <property type="project" value="UniProtKB-KW"/>
</dbReference>
<gene>
    <name evidence="7" type="primary">dltA</name>
    <name evidence="10" type="ORF">FD14_GL002758</name>
</gene>